<comment type="caution">
    <text evidence="1">The sequence shown here is derived from an EMBL/GenBank/DDBJ whole genome shotgun (WGS) entry which is preliminary data.</text>
</comment>
<name>D3LTZ2_9FIRM</name>
<dbReference type="InterPro" id="IPR023214">
    <property type="entry name" value="HAD_sf"/>
</dbReference>
<dbReference type="SFLD" id="SFLDG01129">
    <property type="entry name" value="C1.5:_HAD__Beta-PGM__Phosphata"/>
    <property type="match status" value="1"/>
</dbReference>
<dbReference type="EMBL" id="AFIJ01000017">
    <property type="protein sequence ID" value="EGL41141.1"/>
    <property type="molecule type" value="Genomic_DNA"/>
</dbReference>
<dbReference type="OrthoDB" id="9781769at2"/>
<dbReference type="GO" id="GO:0006281">
    <property type="term" value="P:DNA repair"/>
    <property type="evidence" value="ECO:0007669"/>
    <property type="project" value="TreeGrafter"/>
</dbReference>
<evidence type="ECO:0000313" key="3">
    <source>
        <dbReference type="Proteomes" id="UP000003242"/>
    </source>
</evidence>
<keyword evidence="1" id="KW-0378">Hydrolase</keyword>
<dbReference type="PROSITE" id="PS01228">
    <property type="entry name" value="COF_1"/>
    <property type="match status" value="1"/>
</dbReference>
<dbReference type="InterPro" id="IPR050155">
    <property type="entry name" value="HAD-like_hydrolase_sf"/>
</dbReference>
<dbReference type="eggNOG" id="COG0546">
    <property type="taxonomic scope" value="Bacteria"/>
</dbReference>
<dbReference type="EMBL" id="ADGP01000014">
    <property type="protein sequence ID" value="EFD94363.1"/>
    <property type="molecule type" value="Genomic_DNA"/>
</dbReference>
<reference evidence="1" key="2">
    <citation type="submission" date="2009-12" db="EMBL/GenBank/DDBJ databases">
        <authorList>
            <person name="Madupu R."/>
            <person name="Durkin A.S."/>
            <person name="Torralba M."/>
            <person name="Methe B."/>
            <person name="Sutton G.G."/>
            <person name="Strausberg R.L."/>
            <person name="Nelson K.E."/>
        </authorList>
    </citation>
    <scope>NUCLEOTIDE SEQUENCE</scope>
    <source>
        <strain evidence="1">28L</strain>
    </source>
</reference>
<dbReference type="RefSeq" id="WP_007390827.1">
    <property type="nucleotide sequence ID" value="NZ_ADGP01000014.1"/>
</dbReference>
<dbReference type="InterPro" id="IPR041492">
    <property type="entry name" value="HAD_2"/>
</dbReference>
<dbReference type="Proteomes" id="UP000003242">
    <property type="component" value="Unassembled WGS sequence"/>
</dbReference>
<organism evidence="1 3">
    <name type="scientific">Megasphaera lornae</name>
    <dbReference type="NCBI Taxonomy" id="1000568"/>
    <lineage>
        <taxon>Bacteria</taxon>
        <taxon>Bacillati</taxon>
        <taxon>Bacillota</taxon>
        <taxon>Negativicutes</taxon>
        <taxon>Veillonellales</taxon>
        <taxon>Veillonellaceae</taxon>
        <taxon>Megasphaera</taxon>
    </lineage>
</organism>
<dbReference type="AlphaFoldDB" id="D3LTZ2"/>
<dbReference type="PANTHER" id="PTHR43434">
    <property type="entry name" value="PHOSPHOGLYCOLATE PHOSPHATASE"/>
    <property type="match status" value="1"/>
</dbReference>
<dbReference type="Gene3D" id="1.10.150.240">
    <property type="entry name" value="Putative phosphatase, domain 2"/>
    <property type="match status" value="1"/>
</dbReference>
<dbReference type="PANTHER" id="PTHR43434:SF1">
    <property type="entry name" value="PHOSPHOGLYCOLATE PHOSPHATASE"/>
    <property type="match status" value="1"/>
</dbReference>
<dbReference type="Pfam" id="PF13419">
    <property type="entry name" value="HAD_2"/>
    <property type="match status" value="1"/>
</dbReference>
<reference evidence="2 4" key="3">
    <citation type="submission" date="2011-04" db="EMBL/GenBank/DDBJ databases">
        <authorList>
            <person name="Harkins D.M."/>
            <person name="Madupu R."/>
            <person name="Durkin A.S."/>
            <person name="Torralba M."/>
            <person name="Methe B."/>
            <person name="Sutton G.G."/>
            <person name="Nelson K.E."/>
        </authorList>
    </citation>
    <scope>NUCLEOTIDE SEQUENCE [LARGE SCALE GENOMIC DNA]</scope>
    <source>
        <strain evidence="2 4">UPII 199-6</strain>
    </source>
</reference>
<feature type="non-terminal residue" evidence="1">
    <location>
        <position position="229"/>
    </location>
</feature>
<dbReference type="SFLD" id="SFLDS00003">
    <property type="entry name" value="Haloacid_Dehalogenase"/>
    <property type="match status" value="1"/>
</dbReference>
<protein>
    <submittedName>
        <fullName evidence="1">Haloacid dehalogenase-like hydrolase</fullName>
    </submittedName>
</protein>
<sequence>MKIIYWDIDGTLLNTGSAGLYAMTEVFQQLHGKDTPMPMIAAGGRTDNYICQQLLYKAHGVMPTDTEVQEFCRHYEATLLKWLRKKGKNGGVFSQVRPLLSYLDGLKNVTQLLLTGNSEEGARLKLEFFALASYFDFSVSGFACNFYYRDDLARNAYKIAKNTWGSEIEEIVVIGDTPYDIQCGKAIGAKTVSVATGHYSYEALKACNPWIVTEVLPSPKDFAALLKLL</sequence>
<dbReference type="Proteomes" id="UP000004018">
    <property type="component" value="Unassembled WGS sequence"/>
</dbReference>
<dbReference type="STRING" id="699218.HMPREF0889_1543"/>
<dbReference type="InterPro" id="IPR036412">
    <property type="entry name" value="HAD-like_sf"/>
</dbReference>
<dbReference type="GO" id="GO:0005829">
    <property type="term" value="C:cytosol"/>
    <property type="evidence" value="ECO:0007669"/>
    <property type="project" value="TreeGrafter"/>
</dbReference>
<proteinExistence type="predicted"/>
<dbReference type="SUPFAM" id="SSF56784">
    <property type="entry name" value="HAD-like"/>
    <property type="match status" value="1"/>
</dbReference>
<dbReference type="GO" id="GO:0008967">
    <property type="term" value="F:phosphoglycolate phosphatase activity"/>
    <property type="evidence" value="ECO:0007669"/>
    <property type="project" value="TreeGrafter"/>
</dbReference>
<evidence type="ECO:0000313" key="1">
    <source>
        <dbReference type="EMBL" id="EFD94363.1"/>
    </source>
</evidence>
<dbReference type="Gene3D" id="3.40.50.1000">
    <property type="entry name" value="HAD superfamily/HAD-like"/>
    <property type="match status" value="1"/>
</dbReference>
<gene>
    <name evidence="1" type="ORF">HMPREF0889_1543</name>
    <name evidence="2" type="ORF">HMPREF1039_1521</name>
</gene>
<evidence type="ECO:0000313" key="4">
    <source>
        <dbReference type="Proteomes" id="UP000004018"/>
    </source>
</evidence>
<accession>D3LTZ2</accession>
<reference evidence="3" key="1">
    <citation type="submission" date="2009-12" db="EMBL/GenBank/DDBJ databases">
        <title>Sequence of Clostridiales genomosp. BVAB3 str. UPII9-5.</title>
        <authorList>
            <person name="Madupu R."/>
            <person name="Durkin A.S."/>
            <person name="Torralba M."/>
            <person name="Methe B."/>
            <person name="Sutton G.G."/>
            <person name="Strausberg R.L."/>
            <person name="Nelson K.E."/>
        </authorList>
    </citation>
    <scope>NUCLEOTIDE SEQUENCE [LARGE SCALE GENOMIC DNA]</scope>
    <source>
        <strain evidence="3">28L</strain>
    </source>
</reference>
<evidence type="ECO:0000313" key="2">
    <source>
        <dbReference type="EMBL" id="EGL41141.1"/>
    </source>
</evidence>
<keyword evidence="4" id="KW-1185">Reference proteome</keyword>
<dbReference type="InterPro" id="IPR023198">
    <property type="entry name" value="PGP-like_dom2"/>
</dbReference>